<evidence type="ECO:0000256" key="5">
    <source>
        <dbReference type="ARBA" id="ARBA00035013"/>
    </source>
</evidence>
<evidence type="ECO:0000313" key="9">
    <source>
        <dbReference type="EMBL" id="KAH7324414.1"/>
    </source>
</evidence>
<dbReference type="EMBL" id="JAGPNK010000003">
    <property type="protein sequence ID" value="KAH7324414.1"/>
    <property type="molecule type" value="Genomic_DNA"/>
</dbReference>
<sequence>MSPMIQSMHASEANRLAPEHNAGLVDSDDLRTAFAIAMSQMYKNEVPLYGDLIRIVQGVNKEAYSGSLSPDSLDRLTLERHGAIRLGLPEELRTVRRLFSILGMKPVGYYDLSTAGLPMHATCFRPTAVTSLARNPFRVFTTLLRPEMIRSEEARDLAMGLLRRRSIFSDELMQVMGIAESQGGLYADEAEVFIREAIKTFCWAPVAAATAQEYQVLKAQHPILADIACFKTAHINHLTPRTLNITAAQKAMGEEGMAVKDRIEGPPARRWPVLLRQTSFLALEEAIKFQTCEAESSVLVPGSHKARFGEIEERGAAVTPSGRKLYDELLVEAMKSAQGHGPEAFDEILESTFKQFPDDWDRLRKQGLVYCEYQHTGKPIPDNIIQEESNSPSTIEKLVEAGVLRTVPITYEDFLPFSAAGIFQSNLSGKSNSSELGLNEAAPDQEGMETALGVRIVDPDDLYSAAQQSSLQTCLSRLGVSM</sequence>
<dbReference type="OrthoDB" id="8300246at2759"/>
<keyword evidence="2" id="KW-0223">Dioxygenase</keyword>
<organism evidence="9 10">
    <name type="scientific">Stachybotrys elegans</name>
    <dbReference type="NCBI Taxonomy" id="80388"/>
    <lineage>
        <taxon>Eukaryota</taxon>
        <taxon>Fungi</taxon>
        <taxon>Dikarya</taxon>
        <taxon>Ascomycota</taxon>
        <taxon>Pezizomycotina</taxon>
        <taxon>Sordariomycetes</taxon>
        <taxon>Hypocreomycetidae</taxon>
        <taxon>Hypocreales</taxon>
        <taxon>Stachybotryaceae</taxon>
        <taxon>Stachybotrys</taxon>
    </lineage>
</organism>
<dbReference type="PANTHER" id="PTHR39479">
    <property type="match status" value="1"/>
</dbReference>
<evidence type="ECO:0000256" key="8">
    <source>
        <dbReference type="ARBA" id="ARBA00035045"/>
    </source>
</evidence>
<dbReference type="InterPro" id="IPR047869">
    <property type="entry name" value="YdcJ_bac-like"/>
</dbReference>
<evidence type="ECO:0000256" key="7">
    <source>
        <dbReference type="ARBA" id="ARBA00035034"/>
    </source>
</evidence>
<accession>A0A8K0STA8</accession>
<evidence type="ECO:0000313" key="10">
    <source>
        <dbReference type="Proteomes" id="UP000813444"/>
    </source>
</evidence>
<dbReference type="AlphaFoldDB" id="A0A8K0STA8"/>
<keyword evidence="10" id="KW-1185">Reference proteome</keyword>
<evidence type="ECO:0000256" key="6">
    <source>
        <dbReference type="ARBA" id="ARBA00035023"/>
    </source>
</evidence>
<dbReference type="InterPro" id="IPR009770">
    <property type="entry name" value="HGLS"/>
</dbReference>
<keyword evidence="4" id="KW-0408">Iron</keyword>
<reference evidence="9" key="1">
    <citation type="journal article" date="2021" name="Nat. Commun.">
        <title>Genetic determinants of endophytism in the Arabidopsis root mycobiome.</title>
        <authorList>
            <person name="Mesny F."/>
            <person name="Miyauchi S."/>
            <person name="Thiergart T."/>
            <person name="Pickel B."/>
            <person name="Atanasova L."/>
            <person name="Karlsson M."/>
            <person name="Huettel B."/>
            <person name="Barry K.W."/>
            <person name="Haridas S."/>
            <person name="Chen C."/>
            <person name="Bauer D."/>
            <person name="Andreopoulos W."/>
            <person name="Pangilinan J."/>
            <person name="LaButti K."/>
            <person name="Riley R."/>
            <person name="Lipzen A."/>
            <person name="Clum A."/>
            <person name="Drula E."/>
            <person name="Henrissat B."/>
            <person name="Kohler A."/>
            <person name="Grigoriev I.V."/>
            <person name="Martin F.M."/>
            <person name="Hacquard S."/>
        </authorList>
    </citation>
    <scope>NUCLEOTIDE SEQUENCE</scope>
    <source>
        <strain evidence="9">MPI-CAGE-CH-0235</strain>
    </source>
</reference>
<keyword evidence="3" id="KW-0560">Oxidoreductase</keyword>
<evidence type="ECO:0000256" key="3">
    <source>
        <dbReference type="ARBA" id="ARBA00023002"/>
    </source>
</evidence>
<comment type="similarity">
    <text evidence="5">Belongs to the 2-oxoadipate dioxygenase/decarboxylase family.</text>
</comment>
<evidence type="ECO:0000256" key="1">
    <source>
        <dbReference type="ARBA" id="ARBA00001954"/>
    </source>
</evidence>
<dbReference type="Gene3D" id="3.10.180.80">
    <property type="entry name" value="Uncharacterised protein PF07063, DUF1338"/>
    <property type="match status" value="1"/>
</dbReference>
<gene>
    <name evidence="9" type="ORF">B0I35DRAFT_424113</name>
</gene>
<dbReference type="PANTHER" id="PTHR39479:SF2">
    <property type="entry name" value="2-OXOADIPATE DIOXYGENASE_DECARBOXYLASE"/>
    <property type="match status" value="1"/>
</dbReference>
<comment type="cofactor">
    <cofactor evidence="1">
        <name>Fe(2+)</name>
        <dbReference type="ChEBI" id="CHEBI:29033"/>
    </cofactor>
</comment>
<comment type="caution">
    <text evidence="9">The sequence shown here is derived from an EMBL/GenBank/DDBJ whole genome shotgun (WGS) entry which is preliminary data.</text>
</comment>
<dbReference type="GO" id="GO:0051213">
    <property type="term" value="F:dioxygenase activity"/>
    <property type="evidence" value="ECO:0007669"/>
    <property type="project" value="UniProtKB-KW"/>
</dbReference>
<evidence type="ECO:0000256" key="2">
    <source>
        <dbReference type="ARBA" id="ARBA00022964"/>
    </source>
</evidence>
<proteinExistence type="inferred from homology"/>
<dbReference type="CDD" id="cd16348">
    <property type="entry name" value="VOC_YdcJ_like"/>
    <property type="match status" value="1"/>
</dbReference>
<dbReference type="Proteomes" id="UP000813444">
    <property type="component" value="Unassembled WGS sequence"/>
</dbReference>
<dbReference type="SMART" id="SM01150">
    <property type="entry name" value="DUF1338"/>
    <property type="match status" value="1"/>
</dbReference>
<dbReference type="EC" id="1.13.11.93" evidence="6"/>
<evidence type="ECO:0000256" key="4">
    <source>
        <dbReference type="ARBA" id="ARBA00023004"/>
    </source>
</evidence>
<dbReference type="Pfam" id="PF07063">
    <property type="entry name" value="HGLS"/>
    <property type="match status" value="1"/>
</dbReference>
<protein>
    <recommendedName>
        <fullName evidence="7">2-oxoadipate dioxygenase/decarboxylase</fullName>
        <ecNumber evidence="6">1.13.11.93</ecNumber>
    </recommendedName>
    <alternativeName>
        <fullName evidence="8">2-hydroxyglutarate synthase</fullName>
    </alternativeName>
</protein>
<name>A0A8K0STA8_9HYPO</name>